<dbReference type="GO" id="GO:0015074">
    <property type="term" value="P:DNA integration"/>
    <property type="evidence" value="ECO:0007669"/>
    <property type="project" value="InterPro"/>
</dbReference>
<dbReference type="PANTHER" id="PTHR46888">
    <property type="entry name" value="ZINC KNUCKLE DOMAINCONTAINING PROTEIN-RELATED"/>
    <property type="match status" value="1"/>
</dbReference>
<evidence type="ECO:0000259" key="2">
    <source>
        <dbReference type="PROSITE" id="PS50804"/>
    </source>
</evidence>
<dbReference type="Pfam" id="PF17921">
    <property type="entry name" value="Integrase_H2C2"/>
    <property type="match status" value="1"/>
</dbReference>
<dbReference type="SUPFAM" id="SSF53098">
    <property type="entry name" value="Ribonuclease H-like"/>
    <property type="match status" value="1"/>
</dbReference>
<dbReference type="InterPro" id="IPR036397">
    <property type="entry name" value="RNaseH_sf"/>
</dbReference>
<evidence type="ECO:0000313" key="5">
    <source>
        <dbReference type="Proteomes" id="UP000694546"/>
    </source>
</evidence>
<name>A0A8C5CB21_GADMO</name>
<dbReference type="OMA" id="CRICHIC"/>
<feature type="domain" description="Integrase catalytic" evidence="3">
    <location>
        <begin position="647"/>
        <end position="723"/>
    </location>
</feature>
<dbReference type="InterPro" id="IPR038269">
    <property type="entry name" value="SCAN_sf"/>
</dbReference>
<dbReference type="FunFam" id="1.10.340.70:FF:000001">
    <property type="entry name" value="Retrovirus-related Pol polyprotein from transposon gypsy-like Protein"/>
    <property type="match status" value="1"/>
</dbReference>
<dbReference type="PROSITE" id="PS50804">
    <property type="entry name" value="SCAN_BOX"/>
    <property type="match status" value="1"/>
</dbReference>
<dbReference type="Gene3D" id="1.10.340.70">
    <property type="match status" value="1"/>
</dbReference>
<dbReference type="GO" id="GO:0003676">
    <property type="term" value="F:nucleic acid binding"/>
    <property type="evidence" value="ECO:0007669"/>
    <property type="project" value="InterPro"/>
</dbReference>
<sequence length="723" mass="80220">MEKEHLKYSLEKDKLNVEMEKEHLKQSLEKEKLGLQQYRLDLIKAGMIVGNAEGSGSSEEPATAQVKGFDVVRNLRLIPKFDEKDPDTFFILFERVADMRGWPETDRVVMLQSVFTGEAQEAYSALSAVECQTYSTVRDAVLRAYELVPDAYRQRFRSWEKADKQTNVEFARELSKHFNRWCSAVGVITFKDLCDLIVLEQFKDSLPSEVATHIDERGVKTVNEAAILADKYIMARKGKLGRSRIPDVQAKNIGRSAKMSWSESAKPNRSSRSGGFDDVCNYCRERGHWKADCTWLKSRFNRGGNAFPKPAALSVPIRNLPVVSDKVLEAVKTGNGNFSGFGAFVSDGFVSVSGGRDKVPVKILRDTGAKDSFILSSVLKFSQDTDTCDCLLVQGMGLETLSVPLHKVSLACGFVTGDVHLGVRPALPLSGVHVVLGNDLAGNHGWVDGAPPDTCTPLMNNPADCKIEFPEVFTACAVTRAMAAKDSEPQDFAVDHEELDCGRDLHVPDSLSISQQELITEQQADASLSELFDQVRPSVEARSAASGYFLQNEELVRKWVPQGMDGVGDPVYQVVTPTKYRNKVMQCSHDQTGHLGVKKTYCHILRYFFWPRLKRDVAGYIKSCHTCQLTGKPNQTIKPAPLSPIPAVDNPFEHIIIDCVGPLPKSKFGSEYLLTVMCQVTRYPAAYPLRTITAKSVVKALTQFITIFGIPKIIQSDQGSNFS</sequence>
<dbReference type="Pfam" id="PF00665">
    <property type="entry name" value="rve"/>
    <property type="match status" value="1"/>
</dbReference>
<dbReference type="InterPro" id="IPR041588">
    <property type="entry name" value="Integrase_H2C2"/>
</dbReference>
<feature type="domain" description="SCAN box" evidence="2">
    <location>
        <begin position="153"/>
        <end position="230"/>
    </location>
</feature>
<dbReference type="Gene3D" id="1.10.4020.10">
    <property type="entry name" value="DNA breaking-rejoining enzymes"/>
    <property type="match status" value="1"/>
</dbReference>
<organism evidence="4 5">
    <name type="scientific">Gadus morhua</name>
    <name type="common">Atlantic cod</name>
    <dbReference type="NCBI Taxonomy" id="8049"/>
    <lineage>
        <taxon>Eukaryota</taxon>
        <taxon>Metazoa</taxon>
        <taxon>Chordata</taxon>
        <taxon>Craniata</taxon>
        <taxon>Vertebrata</taxon>
        <taxon>Euteleostomi</taxon>
        <taxon>Actinopterygii</taxon>
        <taxon>Neopterygii</taxon>
        <taxon>Teleostei</taxon>
        <taxon>Neoteleostei</taxon>
        <taxon>Acanthomorphata</taxon>
        <taxon>Zeiogadaria</taxon>
        <taxon>Gadariae</taxon>
        <taxon>Gadiformes</taxon>
        <taxon>Gadoidei</taxon>
        <taxon>Gadidae</taxon>
        <taxon>Gadus</taxon>
    </lineage>
</organism>
<dbReference type="SUPFAM" id="SSF47353">
    <property type="entry name" value="Retrovirus capsid dimerization domain-like"/>
    <property type="match status" value="1"/>
</dbReference>
<dbReference type="GO" id="GO:0008270">
    <property type="term" value="F:zinc ion binding"/>
    <property type="evidence" value="ECO:0007669"/>
    <property type="project" value="InterPro"/>
</dbReference>
<dbReference type="PANTHER" id="PTHR46888:SF13">
    <property type="entry name" value="RIBONUCLEASE H"/>
    <property type="match status" value="1"/>
</dbReference>
<dbReference type="Gene3D" id="3.30.420.10">
    <property type="entry name" value="Ribonuclease H-like superfamily/Ribonuclease H"/>
    <property type="match status" value="1"/>
</dbReference>
<dbReference type="InterPro" id="IPR001584">
    <property type="entry name" value="Integrase_cat-core"/>
</dbReference>
<accession>A0A8C5CB21</accession>
<dbReference type="InterPro" id="IPR036875">
    <property type="entry name" value="Znf_CCHC_sf"/>
</dbReference>
<reference evidence="4" key="2">
    <citation type="submission" date="2025-09" db="UniProtKB">
        <authorList>
            <consortium name="Ensembl"/>
        </authorList>
    </citation>
    <scope>IDENTIFICATION</scope>
</reference>
<proteinExistence type="predicted"/>
<dbReference type="PROSITE" id="PS50994">
    <property type="entry name" value="INTEGRASE"/>
    <property type="match status" value="1"/>
</dbReference>
<dbReference type="Ensembl" id="ENSGMOT00000067127.1">
    <property type="protein sequence ID" value="ENSGMOP00000059401.1"/>
    <property type="gene ID" value="ENSGMOG00000031095.1"/>
</dbReference>
<dbReference type="GeneTree" id="ENSGT00940000165751"/>
<dbReference type="Proteomes" id="UP000694546">
    <property type="component" value="Chromosome 4"/>
</dbReference>
<dbReference type="Gene3D" id="4.10.60.10">
    <property type="entry name" value="Zinc finger, CCHC-type"/>
    <property type="match status" value="1"/>
</dbReference>
<keyword evidence="5" id="KW-1185">Reference proteome</keyword>
<evidence type="ECO:0000256" key="1">
    <source>
        <dbReference type="ARBA" id="ARBA00039658"/>
    </source>
</evidence>
<dbReference type="SUPFAM" id="SSF57756">
    <property type="entry name" value="Retrovirus zinc finger-like domains"/>
    <property type="match status" value="1"/>
</dbReference>
<reference evidence="4" key="1">
    <citation type="submission" date="2025-08" db="UniProtKB">
        <authorList>
            <consortium name="Ensembl"/>
        </authorList>
    </citation>
    <scope>IDENTIFICATION</scope>
</reference>
<dbReference type="Pfam" id="PF02023">
    <property type="entry name" value="SCAN"/>
    <property type="match status" value="1"/>
</dbReference>
<dbReference type="AlphaFoldDB" id="A0A8C5CB21"/>
<evidence type="ECO:0000259" key="3">
    <source>
        <dbReference type="PROSITE" id="PS50994"/>
    </source>
</evidence>
<dbReference type="InterPro" id="IPR003309">
    <property type="entry name" value="SCAN_dom"/>
</dbReference>
<protein>
    <recommendedName>
        <fullName evidence="1">Gypsy retrotransposon integrase-like protein 1</fullName>
    </recommendedName>
</protein>
<evidence type="ECO:0000313" key="4">
    <source>
        <dbReference type="Ensembl" id="ENSGMOP00000059401.1"/>
    </source>
</evidence>
<dbReference type="InterPro" id="IPR012337">
    <property type="entry name" value="RNaseH-like_sf"/>
</dbReference>